<reference evidence="4" key="1">
    <citation type="journal article" date="2024" name="Toxins">
        <title>Genome Sequence Analysis of Native Xenorhabdus Strains Isolated from Entomopathogenic Nematodes in Argentina.</title>
        <authorList>
            <person name="Palma L."/>
            <person name="Frizzo L."/>
            <person name="Kaiser S."/>
            <person name="Berry C."/>
            <person name="Caballero P."/>
            <person name="Bode H.B."/>
            <person name="Del Valle E.E."/>
        </authorList>
    </citation>
    <scope>NUCLEOTIDE SEQUENCE [LARGE SCALE GENOMIC DNA]</scope>
    <source>
        <strain evidence="4">Reich</strain>
    </source>
</reference>
<protein>
    <recommendedName>
        <fullName evidence="1">Protein SlyX</fullName>
    </recommendedName>
</protein>
<evidence type="ECO:0000256" key="2">
    <source>
        <dbReference type="SAM" id="Coils"/>
    </source>
</evidence>
<evidence type="ECO:0000313" key="3">
    <source>
        <dbReference type="EMBL" id="MDX7999862.1"/>
    </source>
</evidence>
<sequence>MKLSGFEQEFEQRFEQRFEQLETKLAYQEATIEELNQEVRKQQIETDKLKEQLRLMTERLKTSQTSIIAPLSEETPPPHY</sequence>
<organism evidence="3 4">
    <name type="scientific">Xenorhabdus littoralis</name>
    <dbReference type="NCBI Taxonomy" id="2582835"/>
    <lineage>
        <taxon>Bacteria</taxon>
        <taxon>Pseudomonadati</taxon>
        <taxon>Pseudomonadota</taxon>
        <taxon>Gammaproteobacteria</taxon>
        <taxon>Enterobacterales</taxon>
        <taxon>Morganellaceae</taxon>
        <taxon>Xenorhabdus</taxon>
    </lineage>
</organism>
<comment type="similarity">
    <text evidence="1">Belongs to the SlyX family.</text>
</comment>
<evidence type="ECO:0000256" key="1">
    <source>
        <dbReference type="HAMAP-Rule" id="MF_00715"/>
    </source>
</evidence>
<dbReference type="InterPro" id="IPR007236">
    <property type="entry name" value="SlyX"/>
</dbReference>
<dbReference type="Pfam" id="PF04102">
    <property type="entry name" value="SlyX"/>
    <property type="match status" value="1"/>
</dbReference>
<evidence type="ECO:0000313" key="4">
    <source>
        <dbReference type="Proteomes" id="UP001271640"/>
    </source>
</evidence>
<dbReference type="PANTHER" id="PTHR36508:SF1">
    <property type="entry name" value="PROTEIN SLYX"/>
    <property type="match status" value="1"/>
</dbReference>
<dbReference type="EMBL" id="VCDP01000040">
    <property type="protein sequence ID" value="MDX7999862.1"/>
    <property type="molecule type" value="Genomic_DNA"/>
</dbReference>
<feature type="coiled-coil region" evidence="2">
    <location>
        <begin position="18"/>
        <end position="59"/>
    </location>
</feature>
<name>A0ABU4SMJ5_9GAMM</name>
<keyword evidence="2" id="KW-0175">Coiled coil</keyword>
<dbReference type="Proteomes" id="UP001271640">
    <property type="component" value="Unassembled WGS sequence"/>
</dbReference>
<keyword evidence="4" id="KW-1185">Reference proteome</keyword>
<dbReference type="Gene3D" id="1.20.5.300">
    <property type="match status" value="1"/>
</dbReference>
<proteinExistence type="inferred from homology"/>
<accession>A0ABU4SMJ5</accession>
<comment type="caution">
    <text evidence="3">The sequence shown here is derived from an EMBL/GenBank/DDBJ whole genome shotgun (WGS) entry which is preliminary data.</text>
</comment>
<dbReference type="HAMAP" id="MF_00715">
    <property type="entry name" value="SlyX"/>
    <property type="match status" value="1"/>
</dbReference>
<dbReference type="PANTHER" id="PTHR36508">
    <property type="entry name" value="PROTEIN SLYX"/>
    <property type="match status" value="1"/>
</dbReference>
<gene>
    <name evidence="1" type="primary">slyX</name>
    <name evidence="3" type="ORF">FE394_11755</name>
</gene>
<dbReference type="RefSeq" id="WP_319926574.1">
    <property type="nucleotide sequence ID" value="NZ_VCDP01000040.1"/>
</dbReference>